<dbReference type="PANTHER" id="PTHR31234">
    <property type="entry name" value="LATE EMBRYOGENESIS ABUNDANT (LEA) HYDROXYPROLINE-RICH GLYCOPROTEIN FAMILY"/>
    <property type="match status" value="1"/>
</dbReference>
<dbReference type="Gene3D" id="2.60.40.1820">
    <property type="match status" value="1"/>
</dbReference>
<keyword evidence="3" id="KW-0812">Transmembrane</keyword>
<keyword evidence="3" id="KW-1133">Transmembrane helix</keyword>
<keyword evidence="2 3" id="KW-0472">Membrane</keyword>
<evidence type="ECO:0000256" key="2">
    <source>
        <dbReference type="ARBA" id="ARBA00023136"/>
    </source>
</evidence>
<proteinExistence type="predicted"/>
<evidence type="ECO:0000256" key="3">
    <source>
        <dbReference type="SAM" id="Phobius"/>
    </source>
</evidence>
<dbReference type="GO" id="GO:0016020">
    <property type="term" value="C:membrane"/>
    <property type="evidence" value="ECO:0007669"/>
    <property type="project" value="UniProtKB-SubCell"/>
</dbReference>
<dbReference type="PANTHER" id="PTHR31234:SF65">
    <property type="entry name" value="LATE EMBRYOGENESIS ABUNDANT PROTEIN, LEA_2 SUBGROUP"/>
    <property type="match status" value="1"/>
</dbReference>
<reference evidence="4 5" key="1">
    <citation type="submission" date="2024-01" db="EMBL/GenBank/DDBJ databases">
        <title>The genomes of 5 underutilized Papilionoideae crops provide insights into root nodulation and disease resistanc.</title>
        <authorList>
            <person name="Jiang F."/>
        </authorList>
    </citation>
    <scope>NUCLEOTIDE SEQUENCE [LARGE SCALE GENOMIC DNA]</scope>
    <source>
        <strain evidence="4">DUOXIRENSHENG_FW03</strain>
        <tissue evidence="4">Leaves</tissue>
    </source>
</reference>
<feature type="transmembrane region" description="Helical" evidence="3">
    <location>
        <begin position="9"/>
        <end position="32"/>
    </location>
</feature>
<comment type="caution">
    <text evidence="4">The sequence shown here is derived from an EMBL/GenBank/DDBJ whole genome shotgun (WGS) entry which is preliminary data.</text>
</comment>
<accession>A0AAN9XQT4</accession>
<evidence type="ECO:0000256" key="1">
    <source>
        <dbReference type="ARBA" id="ARBA00004370"/>
    </source>
</evidence>
<dbReference type="AlphaFoldDB" id="A0AAN9XQT4"/>
<dbReference type="Proteomes" id="UP001386955">
    <property type="component" value="Unassembled WGS sequence"/>
</dbReference>
<name>A0AAN9XQT4_PSOTE</name>
<dbReference type="GO" id="GO:0098542">
    <property type="term" value="P:defense response to other organism"/>
    <property type="evidence" value="ECO:0007669"/>
    <property type="project" value="InterPro"/>
</dbReference>
<dbReference type="EMBL" id="JAYMYS010000002">
    <property type="protein sequence ID" value="KAK7404917.1"/>
    <property type="molecule type" value="Genomic_DNA"/>
</dbReference>
<comment type="subcellular location">
    <subcellularLocation>
        <location evidence="1">Membrane</location>
    </subcellularLocation>
</comment>
<sequence length="184" mass="20185">MVARGFKICLLVSSLFFIIVAIVIVTLILTMFKPKNPDIFINPVDLENFQLLTPNSTTAPLDMVVTIVNPNYGSFKQVNSGAHLKYRDTIIAEVPLEARLFPARTTTNVSTSADITTEKLIADPNFWSDVEGGVFNLTAEAVLDGKVTMIKIFKLKAKIYIHCGISFNITAVDASSSCISKIKL</sequence>
<keyword evidence="5" id="KW-1185">Reference proteome</keyword>
<organism evidence="4 5">
    <name type="scientific">Psophocarpus tetragonolobus</name>
    <name type="common">Winged bean</name>
    <name type="synonym">Dolichos tetragonolobus</name>
    <dbReference type="NCBI Taxonomy" id="3891"/>
    <lineage>
        <taxon>Eukaryota</taxon>
        <taxon>Viridiplantae</taxon>
        <taxon>Streptophyta</taxon>
        <taxon>Embryophyta</taxon>
        <taxon>Tracheophyta</taxon>
        <taxon>Spermatophyta</taxon>
        <taxon>Magnoliopsida</taxon>
        <taxon>eudicotyledons</taxon>
        <taxon>Gunneridae</taxon>
        <taxon>Pentapetalae</taxon>
        <taxon>rosids</taxon>
        <taxon>fabids</taxon>
        <taxon>Fabales</taxon>
        <taxon>Fabaceae</taxon>
        <taxon>Papilionoideae</taxon>
        <taxon>50 kb inversion clade</taxon>
        <taxon>NPAAA clade</taxon>
        <taxon>indigoferoid/millettioid clade</taxon>
        <taxon>Phaseoleae</taxon>
        <taxon>Psophocarpus</taxon>
    </lineage>
</organism>
<protein>
    <recommendedName>
        <fullName evidence="6">Late embryogenesis abundant protein LEA-2 subgroup domain-containing protein</fullName>
    </recommendedName>
</protein>
<dbReference type="InterPro" id="IPR044839">
    <property type="entry name" value="NDR1-like"/>
</dbReference>
<evidence type="ECO:0000313" key="4">
    <source>
        <dbReference type="EMBL" id="KAK7404917.1"/>
    </source>
</evidence>
<evidence type="ECO:0000313" key="5">
    <source>
        <dbReference type="Proteomes" id="UP001386955"/>
    </source>
</evidence>
<evidence type="ECO:0008006" key="6">
    <source>
        <dbReference type="Google" id="ProtNLM"/>
    </source>
</evidence>
<gene>
    <name evidence="4" type="ORF">VNO78_05968</name>
</gene>